<evidence type="ECO:0000256" key="3">
    <source>
        <dbReference type="ARBA" id="ARBA00023136"/>
    </source>
</evidence>
<evidence type="ECO:0000256" key="4">
    <source>
        <dbReference type="SAM" id="Phobius"/>
    </source>
</evidence>
<dbReference type="GO" id="GO:0016020">
    <property type="term" value="C:membrane"/>
    <property type="evidence" value="ECO:0007669"/>
    <property type="project" value="InterPro"/>
</dbReference>
<gene>
    <name evidence="5" type="ORF">AAES_50004</name>
</gene>
<dbReference type="EMBL" id="LMAW01001145">
    <property type="protein sequence ID" value="KQK84268.1"/>
    <property type="molecule type" value="Genomic_DNA"/>
</dbReference>
<dbReference type="AlphaFoldDB" id="A0A0Q3Q7G5"/>
<keyword evidence="3 4" id="KW-0472">Membrane</keyword>
<dbReference type="Proteomes" id="UP000051836">
    <property type="component" value="Unassembled WGS sequence"/>
</dbReference>
<dbReference type="InterPro" id="IPR036640">
    <property type="entry name" value="ABC1_TM_sf"/>
</dbReference>
<organism evidence="5 6">
    <name type="scientific">Amazona aestiva</name>
    <name type="common">Blue-fronted Amazon parrot</name>
    <dbReference type="NCBI Taxonomy" id="12930"/>
    <lineage>
        <taxon>Eukaryota</taxon>
        <taxon>Metazoa</taxon>
        <taxon>Chordata</taxon>
        <taxon>Craniata</taxon>
        <taxon>Vertebrata</taxon>
        <taxon>Euteleostomi</taxon>
        <taxon>Archelosauria</taxon>
        <taxon>Archosauria</taxon>
        <taxon>Dinosauria</taxon>
        <taxon>Saurischia</taxon>
        <taxon>Theropoda</taxon>
        <taxon>Coelurosauria</taxon>
        <taxon>Aves</taxon>
        <taxon>Neognathae</taxon>
        <taxon>Neoaves</taxon>
        <taxon>Telluraves</taxon>
        <taxon>Australaves</taxon>
        <taxon>Psittaciformes</taxon>
        <taxon>Psittacidae</taxon>
        <taxon>Amazona</taxon>
    </lineage>
</organism>
<accession>A0A0Q3Q7G5</accession>
<dbReference type="OrthoDB" id="6500128at2759"/>
<evidence type="ECO:0000256" key="2">
    <source>
        <dbReference type="ARBA" id="ARBA00022989"/>
    </source>
</evidence>
<comment type="caution">
    <text evidence="5">The sequence shown here is derived from an EMBL/GenBank/DDBJ whole genome shotgun (WGS) entry which is preliminary data.</text>
</comment>
<sequence>MAPDPFRRFLSLFGPEQRRCTIVAVLMVASVLAEVTVPYFTGHIADWVASEDQGMAITCMALLGFTR</sequence>
<evidence type="ECO:0000313" key="5">
    <source>
        <dbReference type="EMBL" id="KQK84268.1"/>
    </source>
</evidence>
<keyword evidence="6" id="KW-1185">Reference proteome</keyword>
<dbReference type="SUPFAM" id="SSF90123">
    <property type="entry name" value="ABC transporter transmembrane region"/>
    <property type="match status" value="1"/>
</dbReference>
<feature type="transmembrane region" description="Helical" evidence="4">
    <location>
        <begin position="20"/>
        <end position="40"/>
    </location>
</feature>
<reference evidence="5 6" key="1">
    <citation type="submission" date="2015-10" db="EMBL/GenBank/DDBJ databases">
        <authorList>
            <person name="Gilbert D.G."/>
        </authorList>
    </citation>
    <scope>NUCLEOTIDE SEQUENCE [LARGE SCALE GENOMIC DNA]</scope>
    <source>
        <strain evidence="5">FVVF132</strain>
    </source>
</reference>
<keyword evidence="2 4" id="KW-1133">Transmembrane helix</keyword>
<proteinExistence type="predicted"/>
<keyword evidence="1 4" id="KW-0812">Transmembrane</keyword>
<dbReference type="STRING" id="12930.A0A0Q3Q7G5"/>
<evidence type="ECO:0000313" key="6">
    <source>
        <dbReference type="Proteomes" id="UP000051836"/>
    </source>
</evidence>
<name>A0A0Q3Q7G5_AMAAE</name>
<dbReference type="GO" id="GO:0005524">
    <property type="term" value="F:ATP binding"/>
    <property type="evidence" value="ECO:0007669"/>
    <property type="project" value="InterPro"/>
</dbReference>
<evidence type="ECO:0000256" key="1">
    <source>
        <dbReference type="ARBA" id="ARBA00022692"/>
    </source>
</evidence>
<dbReference type="Gene3D" id="1.20.1560.10">
    <property type="entry name" value="ABC transporter type 1, transmembrane domain"/>
    <property type="match status" value="1"/>
</dbReference>
<protein>
    <submittedName>
        <fullName evidence="5">Uncharacterized protein</fullName>
    </submittedName>
</protein>